<protein>
    <submittedName>
        <fullName evidence="1">Uncharacterized protein</fullName>
    </submittedName>
</protein>
<evidence type="ECO:0000313" key="1">
    <source>
        <dbReference type="EMBL" id="DAE23228.1"/>
    </source>
</evidence>
<accession>A0A8S5QX46</accession>
<sequence>MSELIFMRHGNHIPDSDLIRHDADRVARELMRIYFA</sequence>
<dbReference type="EMBL" id="BK015749">
    <property type="protein sequence ID" value="DAE23228.1"/>
    <property type="molecule type" value="Genomic_DNA"/>
</dbReference>
<reference evidence="1" key="1">
    <citation type="journal article" date="2021" name="Proc. Natl. Acad. Sci. U.S.A.">
        <title>A Catalog of Tens of Thousands of Viruses from Human Metagenomes Reveals Hidden Associations with Chronic Diseases.</title>
        <authorList>
            <person name="Tisza M.J."/>
            <person name="Buck C.B."/>
        </authorList>
    </citation>
    <scope>NUCLEOTIDE SEQUENCE</scope>
    <source>
        <strain evidence="1">CtQNW6</strain>
    </source>
</reference>
<proteinExistence type="predicted"/>
<name>A0A8S5QX46_9CAUD</name>
<organism evidence="1">
    <name type="scientific">Siphoviridae sp. ctQNW6</name>
    <dbReference type="NCBI Taxonomy" id="2826328"/>
    <lineage>
        <taxon>Viruses</taxon>
        <taxon>Duplodnaviria</taxon>
        <taxon>Heunggongvirae</taxon>
        <taxon>Uroviricota</taxon>
        <taxon>Caudoviricetes</taxon>
    </lineage>
</organism>